<dbReference type="Gene3D" id="2.60.40.10">
    <property type="entry name" value="Immunoglobulins"/>
    <property type="match status" value="1"/>
</dbReference>
<dbReference type="AlphaFoldDB" id="A0A8J4WZS2"/>
<keyword evidence="9" id="KW-1185">Reference proteome</keyword>
<keyword evidence="3" id="KW-0677">Repeat</keyword>
<dbReference type="PROSITE" id="PS50835">
    <property type="entry name" value="IG_LIKE"/>
    <property type="match status" value="1"/>
</dbReference>
<dbReference type="SUPFAM" id="SSF48726">
    <property type="entry name" value="Immunoglobulin"/>
    <property type="match status" value="1"/>
</dbReference>
<feature type="domain" description="Ig-like" evidence="7">
    <location>
        <begin position="1"/>
        <end position="94"/>
    </location>
</feature>
<evidence type="ECO:0000256" key="5">
    <source>
        <dbReference type="ARBA" id="ARBA00023157"/>
    </source>
</evidence>
<organism evidence="8 9">
    <name type="scientific">Clarias magur</name>
    <name type="common">Asian catfish</name>
    <name type="synonym">Macropteronotus magur</name>
    <dbReference type="NCBI Taxonomy" id="1594786"/>
    <lineage>
        <taxon>Eukaryota</taxon>
        <taxon>Metazoa</taxon>
        <taxon>Chordata</taxon>
        <taxon>Craniata</taxon>
        <taxon>Vertebrata</taxon>
        <taxon>Euteleostomi</taxon>
        <taxon>Actinopterygii</taxon>
        <taxon>Neopterygii</taxon>
        <taxon>Teleostei</taxon>
        <taxon>Ostariophysi</taxon>
        <taxon>Siluriformes</taxon>
        <taxon>Clariidae</taxon>
        <taxon>Clarias</taxon>
    </lineage>
</organism>
<dbReference type="PANTHER" id="PTHR23277:SF106">
    <property type="entry name" value="NECTIN-1 ISOFORM X1-RELATED"/>
    <property type="match status" value="1"/>
</dbReference>
<evidence type="ECO:0000313" key="9">
    <source>
        <dbReference type="Proteomes" id="UP000727407"/>
    </source>
</evidence>
<dbReference type="InterPro" id="IPR013106">
    <property type="entry name" value="Ig_V-set"/>
</dbReference>
<keyword evidence="2" id="KW-0732">Signal</keyword>
<evidence type="ECO:0000259" key="7">
    <source>
        <dbReference type="PROSITE" id="PS50835"/>
    </source>
</evidence>
<dbReference type="InterPro" id="IPR003599">
    <property type="entry name" value="Ig_sub"/>
</dbReference>
<dbReference type="GO" id="GO:0007156">
    <property type="term" value="P:homophilic cell adhesion via plasma membrane adhesion molecules"/>
    <property type="evidence" value="ECO:0007669"/>
    <property type="project" value="TreeGrafter"/>
</dbReference>
<keyword evidence="6" id="KW-0325">Glycoprotein</keyword>
<protein>
    <submittedName>
        <fullName evidence="8">Nectin-3-like isoform X1</fullName>
    </submittedName>
</protein>
<dbReference type="Proteomes" id="UP000727407">
    <property type="component" value="Unassembled WGS sequence"/>
</dbReference>
<evidence type="ECO:0000256" key="1">
    <source>
        <dbReference type="ARBA" id="ARBA00004370"/>
    </source>
</evidence>
<reference evidence="8" key="1">
    <citation type="submission" date="2020-07" db="EMBL/GenBank/DDBJ databases">
        <title>Clarias magur genome sequencing, assembly and annotation.</title>
        <authorList>
            <person name="Kushwaha B."/>
            <person name="Kumar R."/>
            <person name="Das P."/>
            <person name="Joshi C.G."/>
            <person name="Kumar D."/>
            <person name="Nagpure N.S."/>
            <person name="Pandey M."/>
            <person name="Agarwal S."/>
            <person name="Srivastava S."/>
            <person name="Singh M."/>
            <person name="Sahoo L."/>
            <person name="Jayasankar P."/>
            <person name="Meher P.K."/>
            <person name="Koringa P.G."/>
            <person name="Iquebal M.A."/>
            <person name="Das S.P."/>
            <person name="Bit A."/>
            <person name="Patnaik S."/>
            <person name="Patel N."/>
            <person name="Shah T.M."/>
            <person name="Hinsu A."/>
            <person name="Jena J.K."/>
        </authorList>
    </citation>
    <scope>NUCLEOTIDE SEQUENCE</scope>
    <source>
        <strain evidence="8">CIFAMagur01</strain>
        <tissue evidence="8">Testis</tissue>
    </source>
</reference>
<accession>A0A8J4WZS2</accession>
<keyword evidence="5" id="KW-1015">Disulfide bond</keyword>
<keyword evidence="4" id="KW-0472">Membrane</keyword>
<evidence type="ECO:0000256" key="2">
    <source>
        <dbReference type="ARBA" id="ARBA00022729"/>
    </source>
</evidence>
<dbReference type="InterPro" id="IPR007110">
    <property type="entry name" value="Ig-like_dom"/>
</dbReference>
<dbReference type="SMART" id="SM00409">
    <property type="entry name" value="IG"/>
    <property type="match status" value="1"/>
</dbReference>
<comment type="subcellular location">
    <subcellularLocation>
        <location evidence="1">Membrane</location>
    </subcellularLocation>
</comment>
<dbReference type="EMBL" id="QNUK01000160">
    <property type="protein sequence ID" value="KAF5899654.1"/>
    <property type="molecule type" value="Genomic_DNA"/>
</dbReference>
<comment type="caution">
    <text evidence="8">The sequence shown here is derived from an EMBL/GenBank/DDBJ whole genome shotgun (WGS) entry which is preliminary data.</text>
</comment>
<sequence length="113" mass="12493">IRIIGRDVTVTTGDDAQLFCQAVETTERLTSITWQRRTNEEPTNTDFFAVTSTGVEEHINILGDRVKFNGSISGLIGSILLSSVTVSDEGIYTCVFSVFSSGPYQTEIHFRVQ</sequence>
<evidence type="ECO:0000313" key="8">
    <source>
        <dbReference type="EMBL" id="KAF5899654.1"/>
    </source>
</evidence>
<dbReference type="OrthoDB" id="10006996at2759"/>
<dbReference type="Pfam" id="PF07686">
    <property type="entry name" value="V-set"/>
    <property type="match status" value="1"/>
</dbReference>
<feature type="non-terminal residue" evidence="8">
    <location>
        <position position="1"/>
    </location>
</feature>
<dbReference type="InterPro" id="IPR051427">
    <property type="entry name" value="Nectin/Nectin-like"/>
</dbReference>
<dbReference type="GO" id="GO:0007157">
    <property type="term" value="P:heterophilic cell-cell adhesion via plasma membrane cell adhesion molecules"/>
    <property type="evidence" value="ECO:0007669"/>
    <property type="project" value="TreeGrafter"/>
</dbReference>
<dbReference type="GO" id="GO:0005912">
    <property type="term" value="C:adherens junction"/>
    <property type="evidence" value="ECO:0007669"/>
    <property type="project" value="TreeGrafter"/>
</dbReference>
<dbReference type="PANTHER" id="PTHR23277">
    <property type="entry name" value="NECTIN-RELATED"/>
    <property type="match status" value="1"/>
</dbReference>
<dbReference type="SMART" id="SM00406">
    <property type="entry name" value="IGv"/>
    <property type="match status" value="1"/>
</dbReference>
<feature type="non-terminal residue" evidence="8">
    <location>
        <position position="113"/>
    </location>
</feature>
<dbReference type="InterPro" id="IPR036179">
    <property type="entry name" value="Ig-like_dom_sf"/>
</dbReference>
<evidence type="ECO:0000256" key="6">
    <source>
        <dbReference type="ARBA" id="ARBA00023180"/>
    </source>
</evidence>
<dbReference type="GO" id="GO:0016020">
    <property type="term" value="C:membrane"/>
    <property type="evidence" value="ECO:0007669"/>
    <property type="project" value="UniProtKB-SubCell"/>
</dbReference>
<proteinExistence type="predicted"/>
<evidence type="ECO:0000256" key="3">
    <source>
        <dbReference type="ARBA" id="ARBA00022737"/>
    </source>
</evidence>
<name>A0A8J4WZS2_CLAMG</name>
<dbReference type="InterPro" id="IPR013783">
    <property type="entry name" value="Ig-like_fold"/>
</dbReference>
<gene>
    <name evidence="8" type="ORF">DAT39_010621</name>
</gene>
<evidence type="ECO:0000256" key="4">
    <source>
        <dbReference type="ARBA" id="ARBA00023136"/>
    </source>
</evidence>